<proteinExistence type="predicted"/>
<gene>
    <name evidence="3" type="ORF">AQUCO_02000006v1</name>
</gene>
<reference evidence="3 4" key="1">
    <citation type="submission" date="2017-09" db="EMBL/GenBank/DDBJ databases">
        <title>WGS assembly of Aquilegia coerulea Goldsmith.</title>
        <authorList>
            <person name="Hodges S."/>
            <person name="Kramer E."/>
            <person name="Nordborg M."/>
            <person name="Tomkins J."/>
            <person name="Borevitz J."/>
            <person name="Derieg N."/>
            <person name="Yan J."/>
            <person name="Mihaltcheva S."/>
            <person name="Hayes R.D."/>
            <person name="Rokhsar D."/>
        </authorList>
    </citation>
    <scope>NUCLEOTIDE SEQUENCE [LARGE SCALE GENOMIC DNA]</scope>
    <source>
        <strain evidence="4">cv. Goldsmith</strain>
    </source>
</reference>
<dbReference type="PANTHER" id="PTHR31625">
    <property type="match status" value="1"/>
</dbReference>
<dbReference type="InParanoid" id="A0A2G5DFE5"/>
<protein>
    <recommendedName>
        <fullName evidence="5">Anthocyanin acyltransferase</fullName>
    </recommendedName>
</protein>
<dbReference type="InterPro" id="IPR051504">
    <property type="entry name" value="Plant_metabolite_acyltrans"/>
</dbReference>
<organism evidence="3 4">
    <name type="scientific">Aquilegia coerulea</name>
    <name type="common">Rocky mountain columbine</name>
    <dbReference type="NCBI Taxonomy" id="218851"/>
    <lineage>
        <taxon>Eukaryota</taxon>
        <taxon>Viridiplantae</taxon>
        <taxon>Streptophyta</taxon>
        <taxon>Embryophyta</taxon>
        <taxon>Tracheophyta</taxon>
        <taxon>Spermatophyta</taxon>
        <taxon>Magnoliopsida</taxon>
        <taxon>Ranunculales</taxon>
        <taxon>Ranunculaceae</taxon>
        <taxon>Thalictroideae</taxon>
        <taxon>Aquilegia</taxon>
    </lineage>
</organism>
<dbReference type="OrthoDB" id="1862401at2759"/>
<keyword evidence="4" id="KW-1185">Reference proteome</keyword>
<dbReference type="FunCoup" id="A0A2G5DFE5">
    <property type="interactions" value="291"/>
</dbReference>
<keyword evidence="1" id="KW-0808">Transferase</keyword>
<evidence type="ECO:0000313" key="3">
    <source>
        <dbReference type="EMBL" id="PIA42241.1"/>
    </source>
</evidence>
<evidence type="ECO:0000256" key="2">
    <source>
        <dbReference type="ARBA" id="ARBA00023315"/>
    </source>
</evidence>
<evidence type="ECO:0008006" key="5">
    <source>
        <dbReference type="Google" id="ProtNLM"/>
    </source>
</evidence>
<evidence type="ECO:0000313" key="4">
    <source>
        <dbReference type="Proteomes" id="UP000230069"/>
    </source>
</evidence>
<dbReference type="Pfam" id="PF02458">
    <property type="entry name" value="Transferase"/>
    <property type="match status" value="1"/>
</dbReference>
<name>A0A2G5DFE5_AQUCA</name>
<dbReference type="EMBL" id="KZ305037">
    <property type="protein sequence ID" value="PIA42241.1"/>
    <property type="molecule type" value="Genomic_DNA"/>
</dbReference>
<dbReference type="STRING" id="218851.A0A2G5DFE5"/>
<dbReference type="AlphaFoldDB" id="A0A2G5DFE5"/>
<dbReference type="Gene3D" id="3.30.559.10">
    <property type="entry name" value="Chloramphenicol acetyltransferase-like domain"/>
    <property type="match status" value="2"/>
</dbReference>
<accession>A0A2G5DFE5</accession>
<dbReference type="InterPro" id="IPR023213">
    <property type="entry name" value="CAT-like_dom_sf"/>
</dbReference>
<dbReference type="GO" id="GO:0016747">
    <property type="term" value="F:acyltransferase activity, transferring groups other than amino-acyl groups"/>
    <property type="evidence" value="ECO:0007669"/>
    <property type="project" value="UniProtKB-ARBA"/>
</dbReference>
<dbReference type="Proteomes" id="UP000230069">
    <property type="component" value="Unassembled WGS sequence"/>
</dbReference>
<keyword evidence="2" id="KW-0012">Acyltransferase</keyword>
<evidence type="ECO:0000256" key="1">
    <source>
        <dbReference type="ARBA" id="ARBA00022679"/>
    </source>
</evidence>
<sequence>MEFPQHMVDVVEECKISPPLGSVPCTTLPFTAFDLNLLMLPPVQRLFFYEFHQSKAHFMDTIFPNIKHSLSLTLQHFFPLAGNMIWTQESTIPEFFYKDGDGVSLTLAESTYDFDLLSSNQQRDASMFVPLIPKFSATSSEGVVPLLALQVTFFPNKGICIGVAIKHVVADGRTTTHFIKSWSSICRLEGDTSLISNSLPSHDRSTVKHVKPKRITTNIILMEKLGVTRDTFHQIINKRDAHNTVPVGKVRATFVMLSSDVTKLKQWVLSKEREILHLSSLVVTCAYVWVCLIKARRSASGETDVSANDEATEYFLVPADARARLKPPLPITYFGNCLDSAVATCKRSELIGEDGIAFAAELISKAIKKMDINDETQEKSLSFYISLPREHFSAVSSSPRFAVYETDYGWGKPKKVEFVSGESVSLSECPSVEGGLEIGVVRNKIEMDSFSSLFANTLATLS</sequence>